<sequence length="102" mass="11498">MRRADHAGYLQADALAQYEGLYRTSRVTHVCCWAHARRKFVATHEAGDERAARALELIGQLYAVERALPLLLAPSDDPGAAEQRRAREEQRRAARVRESEGI</sequence>
<dbReference type="Proteomes" id="UP000464178">
    <property type="component" value="Chromosome"/>
</dbReference>
<evidence type="ECO:0000313" key="3">
    <source>
        <dbReference type="EMBL" id="VTR94229.1"/>
    </source>
</evidence>
<organism evidence="3 4">
    <name type="scientific">Gemmata massiliana</name>
    <dbReference type="NCBI Taxonomy" id="1210884"/>
    <lineage>
        <taxon>Bacteria</taxon>
        <taxon>Pseudomonadati</taxon>
        <taxon>Planctomycetota</taxon>
        <taxon>Planctomycetia</taxon>
        <taxon>Gemmatales</taxon>
        <taxon>Gemmataceae</taxon>
        <taxon>Gemmata</taxon>
    </lineage>
</organism>
<dbReference type="Pfam" id="PF03050">
    <property type="entry name" value="DDE_Tnp_IS66"/>
    <property type="match status" value="1"/>
</dbReference>
<dbReference type="InterPro" id="IPR052344">
    <property type="entry name" value="Transposase-related"/>
</dbReference>
<proteinExistence type="predicted"/>
<dbReference type="PANTHER" id="PTHR33678">
    <property type="entry name" value="BLL1576 PROTEIN"/>
    <property type="match status" value="1"/>
</dbReference>
<reference evidence="3 4" key="1">
    <citation type="submission" date="2019-05" db="EMBL/GenBank/DDBJ databases">
        <authorList>
            <consortium name="Science for Life Laboratories"/>
        </authorList>
    </citation>
    <scope>NUCLEOTIDE SEQUENCE [LARGE SCALE GENOMIC DNA]</scope>
    <source>
        <strain evidence="3">Soil9</strain>
    </source>
</reference>
<evidence type="ECO:0000313" key="4">
    <source>
        <dbReference type="Proteomes" id="UP000464178"/>
    </source>
</evidence>
<dbReference type="EMBL" id="LR593886">
    <property type="protein sequence ID" value="VTR94229.1"/>
    <property type="molecule type" value="Genomic_DNA"/>
</dbReference>
<evidence type="ECO:0000256" key="1">
    <source>
        <dbReference type="SAM" id="MobiDB-lite"/>
    </source>
</evidence>
<name>A0A6P2CZB4_9BACT</name>
<dbReference type="RefSeq" id="WP_162668804.1">
    <property type="nucleotide sequence ID" value="NZ_LR593886.1"/>
</dbReference>
<accession>A0A6P2CZB4</accession>
<dbReference type="InterPro" id="IPR004291">
    <property type="entry name" value="Transposase_IS66_central"/>
</dbReference>
<evidence type="ECO:0000259" key="2">
    <source>
        <dbReference type="Pfam" id="PF03050"/>
    </source>
</evidence>
<feature type="compositionally biased region" description="Basic and acidic residues" evidence="1">
    <location>
        <begin position="82"/>
        <end position="102"/>
    </location>
</feature>
<feature type="region of interest" description="Disordered" evidence="1">
    <location>
        <begin position="73"/>
        <end position="102"/>
    </location>
</feature>
<feature type="domain" description="Transposase IS66 central" evidence="2">
    <location>
        <begin position="6"/>
        <end position="93"/>
    </location>
</feature>
<keyword evidence="4" id="KW-1185">Reference proteome</keyword>
<gene>
    <name evidence="3" type="ORF">SOIL9_34850</name>
</gene>
<dbReference type="AlphaFoldDB" id="A0A6P2CZB4"/>
<dbReference type="KEGG" id="gms:SOIL9_34850"/>
<protein>
    <recommendedName>
        <fullName evidence="2">Transposase IS66 central domain-containing protein</fullName>
    </recommendedName>
</protein>
<dbReference type="PANTHER" id="PTHR33678:SF1">
    <property type="entry name" value="BLL1576 PROTEIN"/>
    <property type="match status" value="1"/>
</dbReference>